<evidence type="ECO:0000313" key="2">
    <source>
        <dbReference type="EMBL" id="KAL1883220.1"/>
    </source>
</evidence>
<protein>
    <submittedName>
        <fullName evidence="2">Uncharacterized protein</fullName>
    </submittedName>
</protein>
<evidence type="ECO:0000256" key="1">
    <source>
        <dbReference type="SAM" id="MobiDB-lite"/>
    </source>
</evidence>
<keyword evidence="3" id="KW-1185">Reference proteome</keyword>
<name>A0ABR3Y5K6_9PEZI</name>
<evidence type="ECO:0000313" key="3">
    <source>
        <dbReference type="Proteomes" id="UP001583177"/>
    </source>
</evidence>
<comment type="caution">
    <text evidence="2">The sequence shown here is derived from an EMBL/GenBank/DDBJ whole genome shotgun (WGS) entry which is preliminary data.</text>
</comment>
<sequence>MAKNDKHQRRFNHNSKGRAAHKKEKAMLPNLCLVSKRMEAVVRPLLFSRVFIHHSTELILFHRTLSEKRVNVGAILQVIFTLPKQNELDDEFMKANDKHQRRFHVNFGAFLQVVELMEGSLRGLPKSEPST</sequence>
<dbReference type="Proteomes" id="UP001583177">
    <property type="component" value="Unassembled WGS sequence"/>
</dbReference>
<feature type="region of interest" description="Disordered" evidence="1">
    <location>
        <begin position="1"/>
        <end position="22"/>
    </location>
</feature>
<organism evidence="2 3">
    <name type="scientific">Diaporthe australafricana</name>
    <dbReference type="NCBI Taxonomy" id="127596"/>
    <lineage>
        <taxon>Eukaryota</taxon>
        <taxon>Fungi</taxon>
        <taxon>Dikarya</taxon>
        <taxon>Ascomycota</taxon>
        <taxon>Pezizomycotina</taxon>
        <taxon>Sordariomycetes</taxon>
        <taxon>Sordariomycetidae</taxon>
        <taxon>Diaporthales</taxon>
        <taxon>Diaporthaceae</taxon>
        <taxon>Diaporthe</taxon>
    </lineage>
</organism>
<proteinExistence type="predicted"/>
<gene>
    <name evidence="2" type="ORF">Daus18300_000278</name>
</gene>
<accession>A0ABR3Y5K6</accession>
<reference evidence="2 3" key="1">
    <citation type="journal article" date="2024" name="IMA Fungus">
        <title>IMA Genome - F19 : A genome assembly and annotation guide to empower mycologists, including annotated draft genome sequences of Ceratocystis pirilliformis, Diaporthe australafricana, Fusarium ophioides, Paecilomyces lecythidis, and Sporothrix stenoceras.</title>
        <authorList>
            <person name="Aylward J."/>
            <person name="Wilson A.M."/>
            <person name="Visagie C.M."/>
            <person name="Spraker J."/>
            <person name="Barnes I."/>
            <person name="Buitendag C."/>
            <person name="Ceriani C."/>
            <person name="Del Mar Angel L."/>
            <person name="du Plessis D."/>
            <person name="Fuchs T."/>
            <person name="Gasser K."/>
            <person name="Kramer D."/>
            <person name="Li W."/>
            <person name="Munsamy K."/>
            <person name="Piso A."/>
            <person name="Price J.L."/>
            <person name="Sonnekus B."/>
            <person name="Thomas C."/>
            <person name="van der Nest A."/>
            <person name="van Dijk A."/>
            <person name="van Heerden A."/>
            <person name="van Vuuren N."/>
            <person name="Yilmaz N."/>
            <person name="Duong T.A."/>
            <person name="van der Merwe N.A."/>
            <person name="Wingfield M.J."/>
            <person name="Wingfield B.D."/>
        </authorList>
    </citation>
    <scope>NUCLEOTIDE SEQUENCE [LARGE SCALE GENOMIC DNA]</scope>
    <source>
        <strain evidence="2 3">CMW 18300</strain>
    </source>
</reference>
<dbReference type="EMBL" id="JAWRVE010000002">
    <property type="protein sequence ID" value="KAL1883220.1"/>
    <property type="molecule type" value="Genomic_DNA"/>
</dbReference>